<dbReference type="InterPro" id="IPR051645">
    <property type="entry name" value="PER33/POM33_regulator"/>
</dbReference>
<reference evidence="7" key="1">
    <citation type="submission" date="2013-12" db="EMBL/GenBank/DDBJ databases">
        <authorList>
            <person name="Genoscope - CEA"/>
        </authorList>
    </citation>
    <scope>NUCLEOTIDE SEQUENCE</scope>
    <source>
        <strain evidence="7">CBS 1993</strain>
    </source>
</reference>
<keyword evidence="4 6" id="KW-1133">Transmembrane helix</keyword>
<reference evidence="7" key="2">
    <citation type="submission" date="2014-02" db="EMBL/GenBank/DDBJ databases">
        <title>Complete DNA sequence of /Kuraishia capsulata/ illustrates novel genomic features among budding yeasts (/Saccharomycotina/).</title>
        <authorList>
            <person name="Morales L."/>
            <person name="Noel B."/>
            <person name="Porcel B."/>
            <person name="Marcet-Houben M."/>
            <person name="Hullo M-F."/>
            <person name="Sacerdot C."/>
            <person name="Tekaia F."/>
            <person name="Leh-Louis V."/>
            <person name="Despons L."/>
            <person name="Khanna V."/>
            <person name="Aury J-M."/>
            <person name="Barbe V."/>
            <person name="Couloux A."/>
            <person name="Labadie K."/>
            <person name="Pelletier E."/>
            <person name="Souciet J-L."/>
            <person name="Boekhout T."/>
            <person name="Gabaldon T."/>
            <person name="Wincker P."/>
            <person name="Dujon B."/>
        </authorList>
    </citation>
    <scope>NUCLEOTIDE SEQUENCE</scope>
    <source>
        <strain evidence="7">CBS 1993</strain>
    </source>
</reference>
<comment type="similarity">
    <text evidence="2">Belongs to the PER33/POM33 family.</text>
</comment>
<evidence type="ECO:0000256" key="5">
    <source>
        <dbReference type="ARBA" id="ARBA00023136"/>
    </source>
</evidence>
<dbReference type="STRING" id="1382522.W6MJH3"/>
<evidence type="ECO:0000256" key="2">
    <source>
        <dbReference type="ARBA" id="ARBA00007322"/>
    </source>
</evidence>
<protein>
    <submittedName>
        <fullName evidence="7">Uncharacterized protein</fullName>
    </submittedName>
</protein>
<dbReference type="AlphaFoldDB" id="W6MJH3"/>
<keyword evidence="3 6" id="KW-0812">Transmembrane</keyword>
<sequence>MVITTVLSFFTAPTSATYMRFYGYSLNATIFTYLVVLRQTYKAKPVSLVLSQYSSLIRDDNVQYIGLAILLRLSASVPGPVIGGLYPFSIYALFHVLRYIADLVPAVRPRVASVLALNDRAVYIAANAELLLCTSFALPLVKMFLLLGILRNPVYSIRQLVLIAGITVFLRFRYFQSKYTRTVVDGYDMRIAQLVCSPYAPNNAPYIYAAIKGVFTRALEPVRPALKKQ</sequence>
<dbReference type="PANTHER" id="PTHR12703">
    <property type="entry name" value="TRANSMEMBRANE PROTEIN 33"/>
    <property type="match status" value="1"/>
</dbReference>
<gene>
    <name evidence="7" type="ORF">KUCA_T00002094001</name>
</gene>
<dbReference type="PANTHER" id="PTHR12703:SF4">
    <property type="entry name" value="TRANSMEMBRANE PROTEIN 33"/>
    <property type="match status" value="1"/>
</dbReference>
<dbReference type="InterPro" id="IPR005344">
    <property type="entry name" value="TMEM33/Pom33"/>
</dbReference>
<dbReference type="GeneID" id="34519519"/>
<dbReference type="GO" id="GO:0071786">
    <property type="term" value="P:endoplasmic reticulum tubular network organization"/>
    <property type="evidence" value="ECO:0007669"/>
    <property type="project" value="TreeGrafter"/>
</dbReference>
<evidence type="ECO:0000256" key="4">
    <source>
        <dbReference type="ARBA" id="ARBA00022989"/>
    </source>
</evidence>
<dbReference type="Pfam" id="PF03661">
    <property type="entry name" value="TMEM33_Pom33"/>
    <property type="match status" value="1"/>
</dbReference>
<comment type="subcellular location">
    <subcellularLocation>
        <location evidence="1">Membrane</location>
        <topology evidence="1">Multi-pass membrane protein</topology>
    </subcellularLocation>
</comment>
<feature type="transmembrane region" description="Helical" evidence="6">
    <location>
        <begin position="155"/>
        <end position="172"/>
    </location>
</feature>
<feature type="transmembrane region" description="Helical" evidence="6">
    <location>
        <begin position="128"/>
        <end position="149"/>
    </location>
</feature>
<proteinExistence type="inferred from homology"/>
<dbReference type="GO" id="GO:0016020">
    <property type="term" value="C:membrane"/>
    <property type="evidence" value="ECO:0007669"/>
    <property type="project" value="UniProtKB-SubCell"/>
</dbReference>
<evidence type="ECO:0000256" key="3">
    <source>
        <dbReference type="ARBA" id="ARBA00022692"/>
    </source>
</evidence>
<dbReference type="EMBL" id="HG793126">
    <property type="protein sequence ID" value="CDK26123.1"/>
    <property type="molecule type" value="Genomic_DNA"/>
</dbReference>
<keyword evidence="5 6" id="KW-0472">Membrane</keyword>
<name>W6MJH3_9ASCO</name>
<evidence type="ECO:0000256" key="1">
    <source>
        <dbReference type="ARBA" id="ARBA00004141"/>
    </source>
</evidence>
<organism evidence="7 8">
    <name type="scientific">Kuraishia capsulata CBS 1993</name>
    <dbReference type="NCBI Taxonomy" id="1382522"/>
    <lineage>
        <taxon>Eukaryota</taxon>
        <taxon>Fungi</taxon>
        <taxon>Dikarya</taxon>
        <taxon>Ascomycota</taxon>
        <taxon>Saccharomycotina</taxon>
        <taxon>Pichiomycetes</taxon>
        <taxon>Pichiales</taxon>
        <taxon>Pichiaceae</taxon>
        <taxon>Kuraishia</taxon>
    </lineage>
</organism>
<evidence type="ECO:0000313" key="8">
    <source>
        <dbReference type="Proteomes" id="UP000019384"/>
    </source>
</evidence>
<dbReference type="OrthoDB" id="5581259at2759"/>
<evidence type="ECO:0000256" key="6">
    <source>
        <dbReference type="SAM" id="Phobius"/>
    </source>
</evidence>
<dbReference type="HOGENOM" id="CLU_065417_3_0_1"/>
<evidence type="ECO:0000313" key="7">
    <source>
        <dbReference type="EMBL" id="CDK26123.1"/>
    </source>
</evidence>
<dbReference type="GO" id="GO:0005783">
    <property type="term" value="C:endoplasmic reticulum"/>
    <property type="evidence" value="ECO:0007669"/>
    <property type="project" value="TreeGrafter"/>
</dbReference>
<feature type="transmembrane region" description="Helical" evidence="6">
    <location>
        <begin position="21"/>
        <end position="41"/>
    </location>
</feature>
<accession>W6MJH3</accession>
<dbReference type="Proteomes" id="UP000019384">
    <property type="component" value="Unassembled WGS sequence"/>
</dbReference>
<dbReference type="GO" id="GO:0061024">
    <property type="term" value="P:membrane organization"/>
    <property type="evidence" value="ECO:0007669"/>
    <property type="project" value="TreeGrafter"/>
</dbReference>
<keyword evidence="8" id="KW-1185">Reference proteome</keyword>
<dbReference type="RefSeq" id="XP_022458131.1">
    <property type="nucleotide sequence ID" value="XM_022604339.1"/>
</dbReference>